<comment type="caution">
    <text evidence="3">The sequence shown here is derived from an EMBL/GenBank/DDBJ whole genome shotgun (WGS) entry which is preliminary data.</text>
</comment>
<accession>A0AAV0V9H3</accession>
<sequence>MCWHSVGFHVLLALALAFVHAEDADEFDLIEPQATTTSIPAQMVPARDFATLVKEFIPFQNPDNFVIEASSWGFGVLFVVLYVVGKHRTVKLRISGWRKQSRCCEASSHTRDRR</sequence>
<evidence type="ECO:0000256" key="2">
    <source>
        <dbReference type="SAM" id="SignalP"/>
    </source>
</evidence>
<evidence type="ECO:0000313" key="4">
    <source>
        <dbReference type="Proteomes" id="UP001162029"/>
    </source>
</evidence>
<keyword evidence="1" id="KW-1133">Transmembrane helix</keyword>
<dbReference type="AlphaFoldDB" id="A0AAV0V9H3"/>
<gene>
    <name evidence="3" type="ORF">PDE001_LOCUS10283</name>
</gene>
<keyword evidence="1" id="KW-0812">Transmembrane</keyword>
<dbReference type="Proteomes" id="UP001162029">
    <property type="component" value="Unassembled WGS sequence"/>
</dbReference>
<feature type="signal peptide" evidence="2">
    <location>
        <begin position="1"/>
        <end position="21"/>
    </location>
</feature>
<reference evidence="3" key="1">
    <citation type="submission" date="2022-12" db="EMBL/GenBank/DDBJ databases">
        <authorList>
            <person name="Webb A."/>
        </authorList>
    </citation>
    <scope>NUCLEOTIDE SEQUENCE</scope>
    <source>
        <strain evidence="3">Pd1</strain>
    </source>
</reference>
<keyword evidence="4" id="KW-1185">Reference proteome</keyword>
<name>A0AAV0V9H3_9STRA</name>
<organism evidence="3 4">
    <name type="scientific">Peronospora destructor</name>
    <dbReference type="NCBI Taxonomy" id="86335"/>
    <lineage>
        <taxon>Eukaryota</taxon>
        <taxon>Sar</taxon>
        <taxon>Stramenopiles</taxon>
        <taxon>Oomycota</taxon>
        <taxon>Peronosporomycetes</taxon>
        <taxon>Peronosporales</taxon>
        <taxon>Peronosporaceae</taxon>
        <taxon>Peronospora</taxon>
    </lineage>
</organism>
<evidence type="ECO:0000313" key="3">
    <source>
        <dbReference type="EMBL" id="CAI5745178.1"/>
    </source>
</evidence>
<protein>
    <submittedName>
        <fullName evidence="3">Uncharacterized protein</fullName>
    </submittedName>
</protein>
<feature type="transmembrane region" description="Helical" evidence="1">
    <location>
        <begin position="65"/>
        <end position="84"/>
    </location>
</feature>
<feature type="chain" id="PRO_5043650989" evidence="2">
    <location>
        <begin position="22"/>
        <end position="114"/>
    </location>
</feature>
<keyword evidence="1" id="KW-0472">Membrane</keyword>
<proteinExistence type="predicted"/>
<dbReference type="EMBL" id="CANTFM010002255">
    <property type="protein sequence ID" value="CAI5745178.1"/>
    <property type="molecule type" value="Genomic_DNA"/>
</dbReference>
<evidence type="ECO:0000256" key="1">
    <source>
        <dbReference type="SAM" id="Phobius"/>
    </source>
</evidence>
<keyword evidence="2" id="KW-0732">Signal</keyword>